<proteinExistence type="predicted"/>
<feature type="non-terminal residue" evidence="1">
    <location>
        <position position="564"/>
    </location>
</feature>
<reference evidence="1" key="1">
    <citation type="submission" date="2021-06" db="EMBL/GenBank/DDBJ databases">
        <authorList>
            <person name="Kallberg Y."/>
            <person name="Tangrot J."/>
            <person name="Rosling A."/>
        </authorList>
    </citation>
    <scope>NUCLEOTIDE SEQUENCE</scope>
    <source>
        <strain evidence="1">28 12/20/2015</strain>
    </source>
</reference>
<organism evidence="1 2">
    <name type="scientific">Cetraspora pellucida</name>
    <dbReference type="NCBI Taxonomy" id="1433469"/>
    <lineage>
        <taxon>Eukaryota</taxon>
        <taxon>Fungi</taxon>
        <taxon>Fungi incertae sedis</taxon>
        <taxon>Mucoromycota</taxon>
        <taxon>Glomeromycotina</taxon>
        <taxon>Glomeromycetes</taxon>
        <taxon>Diversisporales</taxon>
        <taxon>Gigasporaceae</taxon>
        <taxon>Cetraspora</taxon>
    </lineage>
</organism>
<evidence type="ECO:0000313" key="2">
    <source>
        <dbReference type="Proteomes" id="UP000789366"/>
    </source>
</evidence>
<evidence type="ECO:0000313" key="1">
    <source>
        <dbReference type="EMBL" id="CAG8701985.1"/>
    </source>
</evidence>
<dbReference type="EMBL" id="CAJVPW010023639">
    <property type="protein sequence ID" value="CAG8701985.1"/>
    <property type="molecule type" value="Genomic_DNA"/>
</dbReference>
<sequence>VKTPPEPLYSPPPPQPPPPPKSVQNSVQMSSSASGLSHNGNLKSNSLNSRRGPPTSKKSASLGPPPKPNRATASTPTSQSPLARSPSAGSAQTKSPGMSTDSASISPTSTKYSPSGSYNSVKGPPINVHGEVIQPVSNEKDGNNRSLKGVLNTFGSLMSDLLSTQKRVEISSPYDPVHLTHVGFNQETGEFTGLPKEWQQLLQESGISKEDQQAHPQAVLEIVKFYQDNTAEGGKNSIWEKFHNATLKSQSPPSSLPTSPRMVDKPFENPRSAPTPPEKKKPNPPVVPIRSTNTSTNTQSVSDKSNNQPKSPNKASSPKPPRSQEPPKLPPIPSLPPLESRTMPTAPPKPAPKPPRPKESNNQVPPPPQTAPPTSKPSQQPATSASGPVVKPPPPNTQRRQQRKPAKDSIDVIERLKAICTDADPTKLYRNLVKIGQGASGGVFTAYQVGTNMSVAIKQMNLEQQPKKDLIINEILVMKESRHRNIVNYIDSFLWKGDLWVVMEFMEGGSLTDVVTNNIMTEGQIAAVCRETLEGLAHLHSKGVIHRDIKSDNVLLALNGDIKL</sequence>
<dbReference type="Proteomes" id="UP000789366">
    <property type="component" value="Unassembled WGS sequence"/>
</dbReference>
<protein>
    <submittedName>
        <fullName evidence="1">6796_t:CDS:1</fullName>
    </submittedName>
</protein>
<accession>A0ACA9PH02</accession>
<keyword evidence="2" id="KW-1185">Reference proteome</keyword>
<feature type="non-terminal residue" evidence="1">
    <location>
        <position position="1"/>
    </location>
</feature>
<gene>
    <name evidence="1" type="ORF">SPELUC_LOCUS11322</name>
</gene>
<name>A0ACA9PH02_9GLOM</name>
<comment type="caution">
    <text evidence="1">The sequence shown here is derived from an EMBL/GenBank/DDBJ whole genome shotgun (WGS) entry which is preliminary data.</text>
</comment>